<dbReference type="OrthoDB" id="3798261at2759"/>
<dbReference type="PROSITE" id="PS50181">
    <property type="entry name" value="FBOX"/>
    <property type="match status" value="1"/>
</dbReference>
<feature type="non-terminal residue" evidence="2">
    <location>
        <position position="160"/>
    </location>
</feature>
<dbReference type="InterPro" id="IPR036047">
    <property type="entry name" value="F-box-like_dom_sf"/>
</dbReference>
<dbReference type="AlphaFoldDB" id="A0A6A6DH72"/>
<keyword evidence="3" id="KW-1185">Reference proteome</keyword>
<gene>
    <name evidence="2" type="ORF">K469DRAFT_454536</name>
</gene>
<sequence>LETLLPLNLGQISLMPETFELGHLGRLPMELLLSILEELPLISLIRFRNTNRLAHHTVDTMPKFQIIVEQAPQAIRGVLAVQTKVRVTLPSLLKKLRQRHCDCCGKLAQHLWLPTTSRLCFHCARFGPMPLEKEEIIQRYGLTDEDLMSIPSFRFVPATF</sequence>
<name>A0A6A6DH72_9PEZI</name>
<feature type="non-terminal residue" evidence="2">
    <location>
        <position position="1"/>
    </location>
</feature>
<evidence type="ECO:0000259" key="1">
    <source>
        <dbReference type="PROSITE" id="PS50181"/>
    </source>
</evidence>
<protein>
    <recommendedName>
        <fullName evidence="1">F-box domain-containing protein</fullName>
    </recommendedName>
</protein>
<dbReference type="SUPFAM" id="SSF81383">
    <property type="entry name" value="F-box domain"/>
    <property type="match status" value="1"/>
</dbReference>
<feature type="domain" description="F-box" evidence="1">
    <location>
        <begin position="21"/>
        <end position="67"/>
    </location>
</feature>
<proteinExistence type="predicted"/>
<dbReference type="Pfam" id="PF00646">
    <property type="entry name" value="F-box"/>
    <property type="match status" value="1"/>
</dbReference>
<dbReference type="Proteomes" id="UP000800200">
    <property type="component" value="Unassembled WGS sequence"/>
</dbReference>
<organism evidence="2 3">
    <name type="scientific">Zopfia rhizophila CBS 207.26</name>
    <dbReference type="NCBI Taxonomy" id="1314779"/>
    <lineage>
        <taxon>Eukaryota</taxon>
        <taxon>Fungi</taxon>
        <taxon>Dikarya</taxon>
        <taxon>Ascomycota</taxon>
        <taxon>Pezizomycotina</taxon>
        <taxon>Dothideomycetes</taxon>
        <taxon>Dothideomycetes incertae sedis</taxon>
        <taxon>Zopfiaceae</taxon>
        <taxon>Zopfia</taxon>
    </lineage>
</organism>
<accession>A0A6A6DH72</accession>
<evidence type="ECO:0000313" key="3">
    <source>
        <dbReference type="Proteomes" id="UP000800200"/>
    </source>
</evidence>
<dbReference type="InterPro" id="IPR001810">
    <property type="entry name" value="F-box_dom"/>
</dbReference>
<dbReference type="EMBL" id="ML994690">
    <property type="protein sequence ID" value="KAF2177310.1"/>
    <property type="molecule type" value="Genomic_DNA"/>
</dbReference>
<evidence type="ECO:0000313" key="2">
    <source>
        <dbReference type="EMBL" id="KAF2177310.1"/>
    </source>
</evidence>
<reference evidence="2" key="1">
    <citation type="journal article" date="2020" name="Stud. Mycol.">
        <title>101 Dothideomycetes genomes: a test case for predicting lifestyles and emergence of pathogens.</title>
        <authorList>
            <person name="Haridas S."/>
            <person name="Albert R."/>
            <person name="Binder M."/>
            <person name="Bloem J."/>
            <person name="Labutti K."/>
            <person name="Salamov A."/>
            <person name="Andreopoulos B."/>
            <person name="Baker S."/>
            <person name="Barry K."/>
            <person name="Bills G."/>
            <person name="Bluhm B."/>
            <person name="Cannon C."/>
            <person name="Castanera R."/>
            <person name="Culley D."/>
            <person name="Daum C."/>
            <person name="Ezra D."/>
            <person name="Gonzalez J."/>
            <person name="Henrissat B."/>
            <person name="Kuo A."/>
            <person name="Liang C."/>
            <person name="Lipzen A."/>
            <person name="Lutzoni F."/>
            <person name="Magnuson J."/>
            <person name="Mondo S."/>
            <person name="Nolan M."/>
            <person name="Ohm R."/>
            <person name="Pangilinan J."/>
            <person name="Park H.-J."/>
            <person name="Ramirez L."/>
            <person name="Alfaro M."/>
            <person name="Sun H."/>
            <person name="Tritt A."/>
            <person name="Yoshinaga Y."/>
            <person name="Zwiers L.-H."/>
            <person name="Turgeon B."/>
            <person name="Goodwin S."/>
            <person name="Spatafora J."/>
            <person name="Crous P."/>
            <person name="Grigoriev I."/>
        </authorList>
    </citation>
    <scope>NUCLEOTIDE SEQUENCE</scope>
    <source>
        <strain evidence="2">CBS 207.26</strain>
    </source>
</reference>